<evidence type="ECO:0000256" key="1">
    <source>
        <dbReference type="SAM" id="MobiDB-lite"/>
    </source>
</evidence>
<evidence type="ECO:0000313" key="2">
    <source>
        <dbReference type="EMBL" id="CAA9217015.1"/>
    </source>
</evidence>
<name>A0A6J4H913_9ACTN</name>
<dbReference type="AlphaFoldDB" id="A0A6J4H913"/>
<sequence length="497" mass="51990">MAALEDLEPRVRNALGEDLAVGDRRDPVVAAGADERRARDLAKSARGVVRGAGLELAAATGGEVGVVGADCGLGVGEGPQLRHLVGVGRLPRLVPPHVRQRQVGGEALVGRQRLQLVEGVGRAACATARRARQHEPVDEAGMTEGELLGHHPAEGDAEHVGLRPADGVQQVGSVVGVLRHRVRLVRLVAAALTPLVVGEHLEVRDQRPVEHVRLGPQVAAGATDVEQPGAGARPLVVEVDRHGPIMAPLRDRSPPPGSVLTDPCALAGPCDPRRRSGPPLVDHGQDGGEDEGRVQQRERDHPGLRPAGGAGVAGLERRNPGPGQRCEGQRPQHPADDDDGDAHGDEPRAPRPVPVEHEGDAGDQDRGADDVVVALAEPDRLAGPGRRHRRRLTGEARAEHELDDVRAEPGGDARDVEDQQPGAHGGTLGPRRGAGRSAHHPAACCADAVASGVRRSGATPGRARSGWRSSSSGGGRRRWCRGCPSSGARRPRGPPHP</sequence>
<dbReference type="EMBL" id="CADCSY010000019">
    <property type="protein sequence ID" value="CAA9217015.1"/>
    <property type="molecule type" value="Genomic_DNA"/>
</dbReference>
<feature type="compositionally biased region" description="Basic and acidic residues" evidence="1">
    <location>
        <begin position="392"/>
        <end position="417"/>
    </location>
</feature>
<organism evidence="2">
    <name type="scientific">uncultured Acidimicrobiales bacterium</name>
    <dbReference type="NCBI Taxonomy" id="310071"/>
    <lineage>
        <taxon>Bacteria</taxon>
        <taxon>Bacillati</taxon>
        <taxon>Actinomycetota</taxon>
        <taxon>Acidimicrobiia</taxon>
        <taxon>Acidimicrobiales</taxon>
        <taxon>environmental samples</taxon>
    </lineage>
</organism>
<proteinExistence type="predicted"/>
<protein>
    <submittedName>
        <fullName evidence="2">Uncharacterized protein</fullName>
    </submittedName>
</protein>
<accession>A0A6J4H913</accession>
<feature type="compositionally biased region" description="Basic and acidic residues" evidence="1">
    <location>
        <begin position="327"/>
        <end position="369"/>
    </location>
</feature>
<feature type="compositionally biased region" description="Basic and acidic residues" evidence="1">
    <location>
        <begin position="283"/>
        <end position="303"/>
    </location>
</feature>
<reference evidence="2" key="1">
    <citation type="submission" date="2020-02" db="EMBL/GenBank/DDBJ databases">
        <authorList>
            <person name="Meier V. D."/>
        </authorList>
    </citation>
    <scope>NUCLEOTIDE SEQUENCE</scope>
    <source>
        <strain evidence="2">AVDCRST_MAG20</strain>
    </source>
</reference>
<feature type="compositionally biased region" description="Low complexity" evidence="1">
    <location>
        <begin position="460"/>
        <end position="471"/>
    </location>
</feature>
<gene>
    <name evidence="2" type="ORF">AVDCRST_MAG20-389</name>
</gene>
<feature type="region of interest" description="Disordered" evidence="1">
    <location>
        <begin position="245"/>
        <end position="497"/>
    </location>
</feature>